<dbReference type="OrthoDB" id="8163613at2"/>
<protein>
    <submittedName>
        <fullName evidence="1">Uncharacterized protein</fullName>
    </submittedName>
</protein>
<gene>
    <name evidence="1" type="ORF">BHK69_01050</name>
</gene>
<accession>A0A1D7TVX5</accession>
<evidence type="ECO:0000313" key="2">
    <source>
        <dbReference type="Proteomes" id="UP000094969"/>
    </source>
</evidence>
<proteinExistence type="predicted"/>
<dbReference type="RefSeq" id="WP_069688491.1">
    <property type="nucleotide sequence ID" value="NZ_CP017147.1"/>
</dbReference>
<dbReference type="Proteomes" id="UP000094969">
    <property type="component" value="Chromosome"/>
</dbReference>
<dbReference type="KEGG" id="bvv:BHK69_01050"/>
<evidence type="ECO:0000313" key="1">
    <source>
        <dbReference type="EMBL" id="AOO79267.1"/>
    </source>
</evidence>
<sequence length="59" mass="6984">MTLQQRVRIHTEDDHERATQRIDEIAHASAGSREEAELLALLEAVERWESHQECWSDWL</sequence>
<organism evidence="1 2">
    <name type="scientific">Bosea vaviloviae</name>
    <dbReference type="NCBI Taxonomy" id="1526658"/>
    <lineage>
        <taxon>Bacteria</taxon>
        <taxon>Pseudomonadati</taxon>
        <taxon>Pseudomonadota</taxon>
        <taxon>Alphaproteobacteria</taxon>
        <taxon>Hyphomicrobiales</taxon>
        <taxon>Boseaceae</taxon>
        <taxon>Bosea</taxon>
    </lineage>
</organism>
<dbReference type="EMBL" id="CP017147">
    <property type="protein sequence ID" value="AOO79267.1"/>
    <property type="molecule type" value="Genomic_DNA"/>
</dbReference>
<keyword evidence="2" id="KW-1185">Reference proteome</keyword>
<reference evidence="1 2" key="1">
    <citation type="journal article" date="2015" name="Antonie Van Leeuwenhoek">
        <title>Bosea vaviloviae sp. nov., a new species of slow-growing rhizobia isolated from nodules of the relict species Vavilovia formosa (Stev.) Fed.</title>
        <authorList>
            <person name="Safronova V.I."/>
            <person name="Kuznetsova I.G."/>
            <person name="Sazanova A.L."/>
            <person name="Kimeklis A.K."/>
            <person name="Belimov A.A."/>
            <person name="Andronov E.E."/>
            <person name="Pinaev A.G."/>
            <person name="Chizhevskaya E.P."/>
            <person name="Pukhaev A.R."/>
            <person name="Popov K.P."/>
            <person name="Willems A."/>
            <person name="Tikhonovich I.A."/>
        </authorList>
    </citation>
    <scope>NUCLEOTIDE SEQUENCE [LARGE SCALE GENOMIC DNA]</scope>
    <source>
        <strain evidence="1 2">Vaf18</strain>
    </source>
</reference>
<name>A0A1D7TVX5_9HYPH</name>
<dbReference type="AlphaFoldDB" id="A0A1D7TVX5"/>